<dbReference type="InterPro" id="IPR011009">
    <property type="entry name" value="Kinase-like_dom_sf"/>
</dbReference>
<accession>A0A369JV39</accession>
<sequence>MAEERPHTPQQAENVNLVKEGQLQLFELFWRDHQPWLKEKGYNLRARYQPGWIASWKTDPQKNWTYCEDGLTPPFHHIMDATRDDGTFVALKRVKTSKHPTEVAIGQLFSSEPLASHPQNHCIPILDVLQVPDDDDMVIIVMPFLYSWDAIPFATVGEVVEFVRQLFEGLNLIHQNHIAHRDFKENNVMGALLPLYRSRPHPASRSLNLDFTDSVKVRYSRTRRPIKYYILDFDLAKQYKPEDLPYLEIGGWGGDKSVPEFQAHDDALCDPFPVDVFCAGNIIRRNFLEGSPHAKGKKGLSFMQELITDMVKDDPKARPTMDQVVTRFDDVVRSLSSWKLRSRVANVDEPPIRGVMRSVGHWTRQLGFMARRTPAIPGA</sequence>
<dbReference type="SUPFAM" id="SSF56112">
    <property type="entry name" value="Protein kinase-like (PK-like)"/>
    <property type="match status" value="1"/>
</dbReference>
<dbReference type="InParanoid" id="A0A369JV39"/>
<evidence type="ECO:0000313" key="3">
    <source>
        <dbReference type="Proteomes" id="UP000076154"/>
    </source>
</evidence>
<organism evidence="2 3">
    <name type="scientific">Hypsizygus marmoreus</name>
    <name type="common">White beech mushroom</name>
    <name type="synonym">Agaricus marmoreus</name>
    <dbReference type="NCBI Taxonomy" id="39966"/>
    <lineage>
        <taxon>Eukaryota</taxon>
        <taxon>Fungi</taxon>
        <taxon>Dikarya</taxon>
        <taxon>Basidiomycota</taxon>
        <taxon>Agaricomycotina</taxon>
        <taxon>Agaricomycetes</taxon>
        <taxon>Agaricomycetidae</taxon>
        <taxon>Agaricales</taxon>
        <taxon>Tricholomatineae</taxon>
        <taxon>Lyophyllaceae</taxon>
        <taxon>Hypsizygus</taxon>
    </lineage>
</organism>
<feature type="domain" description="Protein kinase" evidence="1">
    <location>
        <begin position="64"/>
        <end position="332"/>
    </location>
</feature>
<protein>
    <recommendedName>
        <fullName evidence="1">Protein kinase domain-containing protein</fullName>
    </recommendedName>
</protein>
<dbReference type="EMBL" id="LUEZ02000041">
    <property type="protein sequence ID" value="RDB25212.1"/>
    <property type="molecule type" value="Genomic_DNA"/>
</dbReference>
<dbReference type="AlphaFoldDB" id="A0A369JV39"/>
<comment type="caution">
    <text evidence="2">The sequence shown here is derived from an EMBL/GenBank/DDBJ whole genome shotgun (WGS) entry which is preliminary data.</text>
</comment>
<name>A0A369JV39_HYPMA</name>
<dbReference type="PANTHER" id="PTHR44167:SF24">
    <property type="entry name" value="SERINE_THREONINE-PROTEIN KINASE CHK2"/>
    <property type="match status" value="1"/>
</dbReference>
<gene>
    <name evidence="2" type="ORF">Hypma_007477</name>
</gene>
<dbReference type="GO" id="GO:0005524">
    <property type="term" value="F:ATP binding"/>
    <property type="evidence" value="ECO:0007669"/>
    <property type="project" value="InterPro"/>
</dbReference>
<dbReference type="Proteomes" id="UP000076154">
    <property type="component" value="Unassembled WGS sequence"/>
</dbReference>
<keyword evidence="3" id="KW-1185">Reference proteome</keyword>
<reference evidence="2" key="1">
    <citation type="submission" date="2018-04" db="EMBL/GenBank/DDBJ databases">
        <title>Whole genome sequencing of Hypsizygus marmoreus.</title>
        <authorList>
            <person name="Choi I.-G."/>
            <person name="Min B."/>
            <person name="Kim J.-G."/>
            <person name="Kim S."/>
            <person name="Oh Y.-L."/>
            <person name="Kong W.-S."/>
            <person name="Park H."/>
            <person name="Jeong J."/>
            <person name="Song E.-S."/>
        </authorList>
    </citation>
    <scope>NUCLEOTIDE SEQUENCE [LARGE SCALE GENOMIC DNA]</scope>
    <source>
        <strain evidence="2">51987-8</strain>
    </source>
</reference>
<dbReference type="PROSITE" id="PS50011">
    <property type="entry name" value="PROTEIN_KINASE_DOM"/>
    <property type="match status" value="1"/>
</dbReference>
<dbReference type="STRING" id="39966.A0A369JV39"/>
<dbReference type="InterPro" id="IPR000719">
    <property type="entry name" value="Prot_kinase_dom"/>
</dbReference>
<dbReference type="GO" id="GO:0044773">
    <property type="term" value="P:mitotic DNA damage checkpoint signaling"/>
    <property type="evidence" value="ECO:0007669"/>
    <property type="project" value="TreeGrafter"/>
</dbReference>
<dbReference type="Pfam" id="PF00069">
    <property type="entry name" value="Pkinase"/>
    <property type="match status" value="1"/>
</dbReference>
<dbReference type="GO" id="GO:0004674">
    <property type="term" value="F:protein serine/threonine kinase activity"/>
    <property type="evidence" value="ECO:0007669"/>
    <property type="project" value="TreeGrafter"/>
</dbReference>
<dbReference type="GO" id="GO:0005634">
    <property type="term" value="C:nucleus"/>
    <property type="evidence" value="ECO:0007669"/>
    <property type="project" value="TreeGrafter"/>
</dbReference>
<evidence type="ECO:0000313" key="2">
    <source>
        <dbReference type="EMBL" id="RDB25212.1"/>
    </source>
</evidence>
<dbReference type="PANTHER" id="PTHR44167">
    <property type="entry name" value="OVARIAN-SPECIFIC SERINE/THREONINE-PROTEIN KINASE LOK-RELATED"/>
    <property type="match status" value="1"/>
</dbReference>
<proteinExistence type="predicted"/>
<dbReference type="OrthoDB" id="5987198at2759"/>
<evidence type="ECO:0000259" key="1">
    <source>
        <dbReference type="PROSITE" id="PS50011"/>
    </source>
</evidence>
<dbReference type="SMART" id="SM00220">
    <property type="entry name" value="S_TKc"/>
    <property type="match status" value="1"/>
</dbReference>
<dbReference type="Gene3D" id="1.10.510.10">
    <property type="entry name" value="Transferase(Phosphotransferase) domain 1"/>
    <property type="match status" value="1"/>
</dbReference>